<dbReference type="STRING" id="173990.SAMN05660691_01084"/>
<dbReference type="Proteomes" id="UP000199371">
    <property type="component" value="Unassembled WGS sequence"/>
</dbReference>
<sequence>MSLSIILGAAKLAMEVGPAAIRGISAMFGGSETAEKVAGMVEQVDSALGMSSAQKEMALTREMQKLPPEGIVELERIKVEMEKEITRRQELQLGDKQAEHHETQETIRAGDKAEDPYIRTTRPNMARKSMWATFVYCFLMEGLKAFGFGTGVDVYVAIFLSTPAWAYMGLRTLDGFAPHPKGSGAKVTGALAGLVKGRQ</sequence>
<dbReference type="OrthoDB" id="6592091at2"/>
<dbReference type="EMBL" id="FNXF01000003">
    <property type="protein sequence ID" value="SEH73037.1"/>
    <property type="molecule type" value="Genomic_DNA"/>
</dbReference>
<dbReference type="RefSeq" id="WP_092791062.1">
    <property type="nucleotide sequence ID" value="NZ_FNXF01000003.1"/>
</dbReference>
<evidence type="ECO:0000313" key="2">
    <source>
        <dbReference type="Proteomes" id="UP000199371"/>
    </source>
</evidence>
<reference evidence="2" key="1">
    <citation type="submission" date="2016-10" db="EMBL/GenBank/DDBJ databases">
        <authorList>
            <person name="Varghese N."/>
            <person name="Submissions S."/>
        </authorList>
    </citation>
    <scope>NUCLEOTIDE SEQUENCE [LARGE SCALE GENOMIC DNA]</scope>
    <source>
        <strain evidence="2">DSM 17616</strain>
    </source>
</reference>
<dbReference type="AlphaFoldDB" id="A0A1H6KNE0"/>
<gene>
    <name evidence="1" type="ORF">SAMN05660691_01084</name>
</gene>
<evidence type="ECO:0008006" key="3">
    <source>
        <dbReference type="Google" id="ProtNLM"/>
    </source>
</evidence>
<accession>A0A1H6KNE0</accession>
<protein>
    <recommendedName>
        <fullName evidence="3">Holin of 3TMs, for gene-transfer release</fullName>
    </recommendedName>
</protein>
<evidence type="ECO:0000313" key="1">
    <source>
        <dbReference type="EMBL" id="SEH73037.1"/>
    </source>
</evidence>
<organism evidence="1 2">
    <name type="scientific">Rheinheimera pacifica</name>
    <dbReference type="NCBI Taxonomy" id="173990"/>
    <lineage>
        <taxon>Bacteria</taxon>
        <taxon>Pseudomonadati</taxon>
        <taxon>Pseudomonadota</taxon>
        <taxon>Gammaproteobacteria</taxon>
        <taxon>Chromatiales</taxon>
        <taxon>Chromatiaceae</taxon>
        <taxon>Rheinheimera</taxon>
    </lineage>
</organism>
<name>A0A1H6KNE0_9GAMM</name>
<proteinExistence type="predicted"/>
<keyword evidence="2" id="KW-1185">Reference proteome</keyword>